<dbReference type="PANTHER" id="PTHR12599:SF0">
    <property type="entry name" value="PTERIN-4-ALPHA-CARBINOLAMINE DEHYDRATASE"/>
    <property type="match status" value="1"/>
</dbReference>
<dbReference type="Proteomes" id="UP000826709">
    <property type="component" value="Chromosome"/>
</dbReference>
<dbReference type="PANTHER" id="PTHR12599">
    <property type="entry name" value="PTERIN-4-ALPHA-CARBINOLAMINE DEHYDRATASE"/>
    <property type="match status" value="1"/>
</dbReference>
<keyword evidence="4" id="KW-0456">Lyase</keyword>
<evidence type="ECO:0000256" key="4">
    <source>
        <dbReference type="ARBA" id="ARBA00023239"/>
    </source>
</evidence>
<evidence type="ECO:0000256" key="2">
    <source>
        <dbReference type="ARBA" id="ARBA00006472"/>
    </source>
</evidence>
<sequence>MPLSAETAVPVEPGSAPLTRREMLALLPEVPGWTLENGRLWRRFSFRTVGEAAAFINLVIEIGSKSGANHFPDIVLSQYRHVDVLWYNYACGGLTRTDFILAAKLSGLTAKKGLFR</sequence>
<protein>
    <recommendedName>
        <fullName evidence="3">4a-hydroxytetrahydrobiopterin dehydratase</fullName>
        <ecNumber evidence="3">4.2.1.96</ecNumber>
    </recommendedName>
</protein>
<evidence type="ECO:0000313" key="6">
    <source>
        <dbReference type="Proteomes" id="UP000826709"/>
    </source>
</evidence>
<dbReference type="InterPro" id="IPR001533">
    <property type="entry name" value="Pterin_deHydtase"/>
</dbReference>
<dbReference type="EMBL" id="CP037968">
    <property type="protein sequence ID" value="QYZ79565.1"/>
    <property type="molecule type" value="Genomic_DNA"/>
</dbReference>
<dbReference type="InterPro" id="IPR036428">
    <property type="entry name" value="PCD_sf"/>
</dbReference>
<dbReference type="Gene3D" id="3.30.1360.20">
    <property type="entry name" value="Transcriptional coactivator/pterin dehydratase"/>
    <property type="match status" value="1"/>
</dbReference>
<dbReference type="GO" id="GO:0008124">
    <property type="term" value="F:4-alpha-hydroxytetrahydrobiopterin dehydratase activity"/>
    <property type="evidence" value="ECO:0007669"/>
    <property type="project" value="UniProtKB-EC"/>
</dbReference>
<reference evidence="5" key="1">
    <citation type="journal article" date="2005" name="Int. J. Syst. Evol. Microbiol.">
        <title>Methanofollis formosanus sp. nov., isolated from a fish pond.</title>
        <authorList>
            <person name="Wu S.Y."/>
            <person name="Chen S.C."/>
            <person name="Lai M.C."/>
        </authorList>
    </citation>
    <scope>NUCLEOTIDE SEQUENCE</scope>
    <source>
        <strain evidence="5">ML15</strain>
    </source>
</reference>
<dbReference type="KEGG" id="mfk:E2N92_09050"/>
<dbReference type="AlphaFoldDB" id="A0A8G1A1X6"/>
<dbReference type="Pfam" id="PF01329">
    <property type="entry name" value="Pterin_4a"/>
    <property type="match status" value="1"/>
</dbReference>
<dbReference type="SUPFAM" id="SSF55248">
    <property type="entry name" value="PCD-like"/>
    <property type="match status" value="1"/>
</dbReference>
<dbReference type="EC" id="4.2.1.96" evidence="3"/>
<name>A0A8G1A1X6_9EURY</name>
<dbReference type="OrthoDB" id="10495at2157"/>
<comment type="catalytic activity">
    <reaction evidence="1">
        <text>(4aS,6R)-4a-hydroxy-L-erythro-5,6,7,8-tetrahydrobiopterin = (6R)-L-erythro-6,7-dihydrobiopterin + H2O</text>
        <dbReference type="Rhea" id="RHEA:11920"/>
        <dbReference type="ChEBI" id="CHEBI:15377"/>
        <dbReference type="ChEBI" id="CHEBI:15642"/>
        <dbReference type="ChEBI" id="CHEBI:43120"/>
        <dbReference type="EC" id="4.2.1.96"/>
    </reaction>
</comment>
<comment type="similarity">
    <text evidence="2">Belongs to the pterin-4-alpha-carbinolamine dehydratase family.</text>
</comment>
<evidence type="ECO:0000256" key="3">
    <source>
        <dbReference type="ARBA" id="ARBA00013252"/>
    </source>
</evidence>
<proteinExistence type="inferred from homology"/>
<organism evidence="5 6">
    <name type="scientific">Methanofollis formosanus</name>
    <dbReference type="NCBI Taxonomy" id="299308"/>
    <lineage>
        <taxon>Archaea</taxon>
        <taxon>Methanobacteriati</taxon>
        <taxon>Methanobacteriota</taxon>
        <taxon>Stenosarchaea group</taxon>
        <taxon>Methanomicrobia</taxon>
        <taxon>Methanomicrobiales</taxon>
        <taxon>Methanomicrobiaceae</taxon>
        <taxon>Methanofollis</taxon>
    </lineage>
</organism>
<evidence type="ECO:0000256" key="1">
    <source>
        <dbReference type="ARBA" id="ARBA00001554"/>
    </source>
</evidence>
<accession>A0A8G1A1X6</accession>
<dbReference type="RefSeq" id="WP_220680872.1">
    <property type="nucleotide sequence ID" value="NZ_CP037968.1"/>
</dbReference>
<dbReference type="GO" id="GO:0006729">
    <property type="term" value="P:tetrahydrobiopterin biosynthetic process"/>
    <property type="evidence" value="ECO:0007669"/>
    <property type="project" value="InterPro"/>
</dbReference>
<keyword evidence="6" id="KW-1185">Reference proteome</keyword>
<evidence type="ECO:0000313" key="5">
    <source>
        <dbReference type="EMBL" id="QYZ79565.1"/>
    </source>
</evidence>
<reference evidence="5" key="2">
    <citation type="submission" date="2019-03" db="EMBL/GenBank/DDBJ databases">
        <authorList>
            <person name="Chen S.-C."/>
            <person name="Wu S.-Y."/>
            <person name="Lai M.-C."/>
        </authorList>
    </citation>
    <scope>NUCLEOTIDE SEQUENCE</scope>
    <source>
        <strain evidence="5">ML15</strain>
    </source>
</reference>
<gene>
    <name evidence="5" type="ORF">E2N92_09050</name>
</gene>